<sequence length="299" mass="33400">MKISLEQWQTLVAVVDAGGYAAAAEHLHKSQSSISYGIQRIEHQLGVPVFRLVGRKAELTDQGRSLYRHARRLLASAHQLEAMGQYYARGDGGEIRIALDMLCPIKPLWCSLNAFAQDYPMTKVTWLEASLSGSEELLLQRQADLVICPQVPVGFLGEPLLTVEMLAVAHPQHPLHQLGSRLTLEDLRQYRQLVIKDSGRQNRDAGWLDAEQRWTFSHIQTSIAAACEGLGFAWYPLARIKNELAQGRLQPLPLAQGARRFVHLSLVVSAGEFAPHNVRRLAHLMRVHCQSQPLSDDAN</sequence>
<protein>
    <submittedName>
        <fullName evidence="6">DNA-binding transcriptional regulator, LysR family</fullName>
    </submittedName>
</protein>
<organism evidence="6 7">
    <name type="scientific">Allopseudospirillum japonicum</name>
    <dbReference type="NCBI Taxonomy" id="64971"/>
    <lineage>
        <taxon>Bacteria</taxon>
        <taxon>Pseudomonadati</taxon>
        <taxon>Pseudomonadota</taxon>
        <taxon>Gammaproteobacteria</taxon>
        <taxon>Oceanospirillales</taxon>
        <taxon>Oceanospirillaceae</taxon>
        <taxon>Allopseudospirillum</taxon>
    </lineage>
</organism>
<dbReference type="InterPro" id="IPR000847">
    <property type="entry name" value="LysR_HTH_N"/>
</dbReference>
<evidence type="ECO:0000313" key="6">
    <source>
        <dbReference type="EMBL" id="SEI72708.1"/>
    </source>
</evidence>
<dbReference type="GO" id="GO:0000976">
    <property type="term" value="F:transcription cis-regulatory region binding"/>
    <property type="evidence" value="ECO:0007669"/>
    <property type="project" value="TreeGrafter"/>
</dbReference>
<dbReference type="Pfam" id="PF03466">
    <property type="entry name" value="LysR_substrate"/>
    <property type="match status" value="1"/>
</dbReference>
<dbReference type="PROSITE" id="PS50931">
    <property type="entry name" value="HTH_LYSR"/>
    <property type="match status" value="1"/>
</dbReference>
<evidence type="ECO:0000256" key="1">
    <source>
        <dbReference type="ARBA" id="ARBA00009437"/>
    </source>
</evidence>
<dbReference type="InterPro" id="IPR036388">
    <property type="entry name" value="WH-like_DNA-bd_sf"/>
</dbReference>
<keyword evidence="4" id="KW-0804">Transcription</keyword>
<evidence type="ECO:0000313" key="7">
    <source>
        <dbReference type="Proteomes" id="UP000242999"/>
    </source>
</evidence>
<dbReference type="PANTHER" id="PTHR30126">
    <property type="entry name" value="HTH-TYPE TRANSCRIPTIONAL REGULATOR"/>
    <property type="match status" value="1"/>
</dbReference>
<evidence type="ECO:0000256" key="3">
    <source>
        <dbReference type="ARBA" id="ARBA00023125"/>
    </source>
</evidence>
<gene>
    <name evidence="6" type="ORF">SAMN05421831_108133</name>
</gene>
<dbReference type="STRING" id="64971.SAMN05421831_108133"/>
<dbReference type="SUPFAM" id="SSF53850">
    <property type="entry name" value="Periplasmic binding protein-like II"/>
    <property type="match status" value="1"/>
</dbReference>
<accession>A0A1H6SXS6</accession>
<name>A0A1H6SXS6_9GAMM</name>
<dbReference type="SUPFAM" id="SSF46785">
    <property type="entry name" value="Winged helix' DNA-binding domain"/>
    <property type="match status" value="1"/>
</dbReference>
<dbReference type="Pfam" id="PF00126">
    <property type="entry name" value="HTH_1"/>
    <property type="match status" value="1"/>
</dbReference>
<evidence type="ECO:0000259" key="5">
    <source>
        <dbReference type="PROSITE" id="PS50931"/>
    </source>
</evidence>
<comment type="similarity">
    <text evidence="1">Belongs to the LysR transcriptional regulatory family.</text>
</comment>
<feature type="domain" description="HTH lysR-type" evidence="5">
    <location>
        <begin position="3"/>
        <end position="60"/>
    </location>
</feature>
<dbReference type="InterPro" id="IPR036390">
    <property type="entry name" value="WH_DNA-bd_sf"/>
</dbReference>
<dbReference type="RefSeq" id="WP_093310375.1">
    <property type="nucleotide sequence ID" value="NZ_FNYH01000008.1"/>
</dbReference>
<evidence type="ECO:0000256" key="4">
    <source>
        <dbReference type="ARBA" id="ARBA00023163"/>
    </source>
</evidence>
<dbReference type="InterPro" id="IPR005119">
    <property type="entry name" value="LysR_subst-bd"/>
</dbReference>
<keyword evidence="7" id="KW-1185">Reference proteome</keyword>
<evidence type="ECO:0000256" key="2">
    <source>
        <dbReference type="ARBA" id="ARBA00023015"/>
    </source>
</evidence>
<dbReference type="GO" id="GO:0003700">
    <property type="term" value="F:DNA-binding transcription factor activity"/>
    <property type="evidence" value="ECO:0007669"/>
    <property type="project" value="InterPro"/>
</dbReference>
<dbReference type="Gene3D" id="3.40.190.290">
    <property type="match status" value="1"/>
</dbReference>
<keyword evidence="3 6" id="KW-0238">DNA-binding</keyword>
<reference evidence="7" key="1">
    <citation type="submission" date="2016-10" db="EMBL/GenBank/DDBJ databases">
        <authorList>
            <person name="Varghese N."/>
            <person name="Submissions S."/>
        </authorList>
    </citation>
    <scope>NUCLEOTIDE SEQUENCE [LARGE SCALE GENOMIC DNA]</scope>
    <source>
        <strain evidence="7">DSM 7165</strain>
    </source>
</reference>
<proteinExistence type="inferred from homology"/>
<dbReference type="Gene3D" id="1.10.10.10">
    <property type="entry name" value="Winged helix-like DNA-binding domain superfamily/Winged helix DNA-binding domain"/>
    <property type="match status" value="1"/>
</dbReference>
<dbReference type="AlphaFoldDB" id="A0A1H6SXS6"/>
<dbReference type="Proteomes" id="UP000242999">
    <property type="component" value="Unassembled WGS sequence"/>
</dbReference>
<keyword evidence="2" id="KW-0805">Transcription regulation</keyword>
<dbReference type="EMBL" id="FNYH01000008">
    <property type="protein sequence ID" value="SEI72708.1"/>
    <property type="molecule type" value="Genomic_DNA"/>
</dbReference>
<dbReference type="PANTHER" id="PTHR30126:SF88">
    <property type="entry name" value="TRANSCRIPTIONAL REGULATOR-RELATED"/>
    <property type="match status" value="1"/>
</dbReference>
<dbReference type="OrthoDB" id="6988449at2"/>